<dbReference type="GeneID" id="4782614"/>
<feature type="transmembrane region" description="Helical" evidence="8">
    <location>
        <begin position="413"/>
        <end position="433"/>
    </location>
</feature>
<dbReference type="OrthoDB" id="28023at2157"/>
<dbReference type="Pfam" id="PF00528">
    <property type="entry name" value="BPD_transp_1"/>
    <property type="match status" value="2"/>
</dbReference>
<dbReference type="PANTHER" id="PTHR43357:SF4">
    <property type="entry name" value="INNER MEMBRANE ABC TRANSPORTER PERMEASE PROTEIN YDCV"/>
    <property type="match status" value="1"/>
</dbReference>
<keyword evidence="6 8" id="KW-1133">Transmembrane helix</keyword>
<feature type="domain" description="ABC transmembrane type-1" evidence="9">
    <location>
        <begin position="407"/>
        <end position="619"/>
    </location>
</feature>
<dbReference type="SUPFAM" id="SSF161098">
    <property type="entry name" value="MetI-like"/>
    <property type="match status" value="2"/>
</dbReference>
<gene>
    <name evidence="10" type="ordered locus">Hbut_0066</name>
</gene>
<feature type="transmembrane region" description="Helical" evidence="8">
    <location>
        <begin position="600"/>
        <end position="618"/>
    </location>
</feature>
<feature type="transmembrane region" description="Helical" evidence="8">
    <location>
        <begin position="139"/>
        <end position="159"/>
    </location>
</feature>
<dbReference type="Proteomes" id="UP000002593">
    <property type="component" value="Chromosome"/>
</dbReference>
<dbReference type="KEGG" id="hbu:Hbut_0066"/>
<dbReference type="PROSITE" id="PS50928">
    <property type="entry name" value="ABC_TM1"/>
    <property type="match status" value="2"/>
</dbReference>
<proteinExistence type="inferred from homology"/>
<organism evidence="10 11">
    <name type="scientific">Hyperthermus butylicus (strain DSM 5456 / JCM 9403 / PLM1-5)</name>
    <dbReference type="NCBI Taxonomy" id="415426"/>
    <lineage>
        <taxon>Archaea</taxon>
        <taxon>Thermoproteota</taxon>
        <taxon>Thermoprotei</taxon>
        <taxon>Desulfurococcales</taxon>
        <taxon>Pyrodictiaceae</taxon>
        <taxon>Hyperthermus</taxon>
    </lineage>
</organism>
<reference evidence="10 11" key="1">
    <citation type="journal article" date="2007" name="Archaea">
        <title>The genome of Hyperthermus butylicus: a sulfur-reducing, peptide fermenting, neutrophilic Crenarchaeote growing up to 108 degrees C.</title>
        <authorList>
            <person name="Brugger K."/>
            <person name="Chen L."/>
            <person name="Stark M."/>
            <person name="Zibat A."/>
            <person name="Redder P."/>
            <person name="Ruepp A."/>
            <person name="Awayez M."/>
            <person name="She Q."/>
            <person name="Garrett R.A."/>
            <person name="Klenk H.P."/>
        </authorList>
    </citation>
    <scope>NUCLEOTIDE SEQUENCE [LARGE SCALE GENOMIC DNA]</scope>
    <source>
        <strain evidence="11">DSM 5456 / JCM 9403 / PLM1-5</strain>
    </source>
</reference>
<feature type="transmembrane region" description="Helical" evidence="8">
    <location>
        <begin position="108"/>
        <end position="132"/>
    </location>
</feature>
<feature type="transmembrane region" description="Helical" evidence="8">
    <location>
        <begin position="348"/>
        <end position="373"/>
    </location>
</feature>
<keyword evidence="5 8" id="KW-0812">Transmembrane</keyword>
<sequence>MAARQKLIDIGRNALLAAKRAIPRAKTDIEIILLLYIPLATIFFAFIAPLLVVIAESSKADFGSLFSDKFYVDFSWRSVSRLIEIRVLPDTIRITVNGFNFGVIGNTIVNAVIVTLAAAALGTTVALLVGLYRFPGRRIFAIIAYMPLLIAPLVSTYIIKLYFGLGLHLNTFSYLASMITEPLIGKKISIAFAGQAGVALAQILMFYPIVYINVLAALAAVDATLIEQAINLGARGFRLLRRIILPLIMPGILAGSTLVYILSIEDVGGPIIFNYPYFMSFQVYDNFRGIQSEALRVTIAALSLLMLILAAIPLVFVRRYLSLRYYARLARGAPRPFHGLPLGRKGLIFAYLVVLPVILLAASPQIGVALLAFSKRWIGPTPELLPPDRLFVNFEVLGRVAGIVRSIENSVVYLSQAIVFIAILGFMIGYAAARARLPGAGLLDILSSLPLAVPGLVVAFSYYVFFITYFRGTLLDPAIYTANVLVLAYVVRKIPFTVRAVFTSIIQTPEELEEAARSLGARRARVLQRIVIPLVWRGLLAGLLLSAIHVLSEVSVSITLGALKGSLISANHTGPITFAILQLLTEATIVEGGTQPHAKAAALAAILMTLEAVVITVASRLTRRGQALVSV</sequence>
<accession>A2BIY2</accession>
<dbReference type="STRING" id="415426.Hbut_0066"/>
<feature type="transmembrane region" description="Helical" evidence="8">
    <location>
        <begin position="474"/>
        <end position="491"/>
    </location>
</feature>
<feature type="transmembrane region" description="Helical" evidence="8">
    <location>
        <begin position="530"/>
        <end position="551"/>
    </location>
</feature>
<feature type="transmembrane region" description="Helical" evidence="8">
    <location>
        <begin position="294"/>
        <end position="317"/>
    </location>
</feature>
<feature type="transmembrane region" description="Helical" evidence="8">
    <location>
        <begin position="242"/>
        <end position="262"/>
    </location>
</feature>
<evidence type="ECO:0000256" key="5">
    <source>
        <dbReference type="ARBA" id="ARBA00022692"/>
    </source>
</evidence>
<evidence type="ECO:0000256" key="7">
    <source>
        <dbReference type="ARBA" id="ARBA00023136"/>
    </source>
</evidence>
<dbReference type="GO" id="GO:0005886">
    <property type="term" value="C:plasma membrane"/>
    <property type="evidence" value="ECO:0007669"/>
    <property type="project" value="UniProtKB-SubCell"/>
</dbReference>
<evidence type="ECO:0000313" key="11">
    <source>
        <dbReference type="Proteomes" id="UP000002593"/>
    </source>
</evidence>
<feature type="transmembrane region" description="Helical" evidence="8">
    <location>
        <begin position="445"/>
        <end position="468"/>
    </location>
</feature>
<feature type="transmembrane region" description="Helical" evidence="8">
    <location>
        <begin position="33"/>
        <end position="55"/>
    </location>
</feature>
<comment type="similarity">
    <text evidence="8">Belongs to the binding-protein-dependent transport system permease family.</text>
</comment>
<dbReference type="GO" id="GO:0055085">
    <property type="term" value="P:transmembrane transport"/>
    <property type="evidence" value="ECO:0007669"/>
    <property type="project" value="InterPro"/>
</dbReference>
<dbReference type="AlphaFoldDB" id="A2BIY2"/>
<dbReference type="eggNOG" id="arCOG00163">
    <property type="taxonomic scope" value="Archaea"/>
</dbReference>
<name>A2BIY2_HYPBU</name>
<keyword evidence="3" id="KW-1003">Cell membrane</keyword>
<feature type="domain" description="ABC transmembrane type-1" evidence="9">
    <location>
        <begin position="104"/>
        <end position="316"/>
    </location>
</feature>
<keyword evidence="11" id="KW-1185">Reference proteome</keyword>
<evidence type="ECO:0000313" key="10">
    <source>
        <dbReference type="EMBL" id="ABM79943.1"/>
    </source>
</evidence>
<comment type="subcellular location">
    <subcellularLocation>
        <location evidence="1">Cell inner membrane</location>
        <topology evidence="1">Multi-pass membrane protein</topology>
    </subcellularLocation>
    <subcellularLocation>
        <location evidence="8">Cell membrane</location>
        <topology evidence="8">Multi-pass membrane protein</topology>
    </subcellularLocation>
</comment>
<evidence type="ECO:0000256" key="8">
    <source>
        <dbReference type="RuleBase" id="RU363032"/>
    </source>
</evidence>
<dbReference type="EMBL" id="CP000493">
    <property type="protein sequence ID" value="ABM79943.1"/>
    <property type="molecule type" value="Genomic_DNA"/>
</dbReference>
<dbReference type="EnsemblBacteria" id="ABM79943">
    <property type="protein sequence ID" value="ABM79943"/>
    <property type="gene ID" value="Hbut_0066"/>
</dbReference>
<dbReference type="PANTHER" id="PTHR43357">
    <property type="entry name" value="INNER MEMBRANE ABC TRANSPORTER PERMEASE PROTEIN YDCV"/>
    <property type="match status" value="1"/>
</dbReference>
<protein>
    <submittedName>
        <fullName evidence="10">ABC-type Fe3+ transport-permease</fullName>
    </submittedName>
</protein>
<keyword evidence="4" id="KW-0997">Cell inner membrane</keyword>
<evidence type="ECO:0000256" key="3">
    <source>
        <dbReference type="ARBA" id="ARBA00022475"/>
    </source>
</evidence>
<evidence type="ECO:0000256" key="2">
    <source>
        <dbReference type="ARBA" id="ARBA00022448"/>
    </source>
</evidence>
<dbReference type="HOGENOM" id="CLU_021838_1_0_2"/>
<dbReference type="CDD" id="cd06261">
    <property type="entry name" value="TM_PBP2"/>
    <property type="match status" value="2"/>
</dbReference>
<feature type="transmembrane region" description="Helical" evidence="8">
    <location>
        <begin position="199"/>
        <end position="221"/>
    </location>
</feature>
<keyword evidence="2 8" id="KW-0813">Transport</keyword>
<evidence type="ECO:0000256" key="6">
    <source>
        <dbReference type="ARBA" id="ARBA00022989"/>
    </source>
</evidence>
<evidence type="ECO:0000259" key="9">
    <source>
        <dbReference type="PROSITE" id="PS50928"/>
    </source>
</evidence>
<evidence type="ECO:0000256" key="4">
    <source>
        <dbReference type="ARBA" id="ARBA00022519"/>
    </source>
</evidence>
<dbReference type="InterPro" id="IPR000515">
    <property type="entry name" value="MetI-like"/>
</dbReference>
<evidence type="ECO:0000256" key="1">
    <source>
        <dbReference type="ARBA" id="ARBA00004429"/>
    </source>
</evidence>
<dbReference type="RefSeq" id="WP_011821260.1">
    <property type="nucleotide sequence ID" value="NC_008818.1"/>
</dbReference>
<keyword evidence="7 8" id="KW-0472">Membrane</keyword>
<dbReference type="Gene3D" id="1.10.3720.10">
    <property type="entry name" value="MetI-like"/>
    <property type="match status" value="2"/>
</dbReference>
<dbReference type="InterPro" id="IPR035906">
    <property type="entry name" value="MetI-like_sf"/>
</dbReference>